<name>A0A8H8BVC1_9HELO</name>
<dbReference type="Gene3D" id="3.20.20.70">
    <property type="entry name" value="Aldolase class I"/>
    <property type="match status" value="2"/>
</dbReference>
<evidence type="ECO:0000259" key="7">
    <source>
        <dbReference type="PROSITE" id="PS51349"/>
    </source>
</evidence>
<keyword evidence="6" id="KW-0732">Signal</keyword>
<dbReference type="Pfam" id="PF01070">
    <property type="entry name" value="FMN_dh"/>
    <property type="match status" value="2"/>
</dbReference>
<dbReference type="PROSITE" id="PS51349">
    <property type="entry name" value="FMN_HYDROXY_ACID_DH_2"/>
    <property type="match status" value="1"/>
</dbReference>
<feature type="domain" description="FMN hydroxy acid dehydrogenase" evidence="7">
    <location>
        <begin position="41"/>
        <end position="385"/>
    </location>
</feature>
<feature type="signal peptide" evidence="6">
    <location>
        <begin position="1"/>
        <end position="16"/>
    </location>
</feature>
<dbReference type="InterPro" id="IPR012133">
    <property type="entry name" value="Alpha-hydoxy_acid_DH_FMN"/>
</dbReference>
<feature type="binding site" evidence="5">
    <location>
        <begin position="335"/>
        <end position="336"/>
    </location>
    <ligand>
        <name>FMN</name>
        <dbReference type="ChEBI" id="CHEBI:58210"/>
    </ligand>
</feature>
<dbReference type="AlphaFoldDB" id="A0A8H8BVC1"/>
<dbReference type="GO" id="GO:0010181">
    <property type="term" value="F:FMN binding"/>
    <property type="evidence" value="ECO:0007669"/>
    <property type="project" value="InterPro"/>
</dbReference>
<keyword evidence="9" id="KW-1185">Reference proteome</keyword>
<gene>
    <name evidence="8" type="ORF">IFR04_001804</name>
</gene>
<evidence type="ECO:0000313" key="8">
    <source>
        <dbReference type="EMBL" id="KAG4425034.1"/>
    </source>
</evidence>
<protein>
    <recommendedName>
        <fullName evidence="7">FMN hydroxy acid dehydrogenase domain-containing protein</fullName>
    </recommendedName>
</protein>
<evidence type="ECO:0000313" key="9">
    <source>
        <dbReference type="Proteomes" id="UP000664132"/>
    </source>
</evidence>
<accession>A0A8H8BVC1</accession>
<dbReference type="PANTHER" id="PTHR10578">
    <property type="entry name" value="S -2-HYDROXY-ACID OXIDASE-RELATED"/>
    <property type="match status" value="1"/>
</dbReference>
<feature type="binding site" evidence="5">
    <location>
        <position position="180"/>
    </location>
    <ligand>
        <name>FMN</name>
        <dbReference type="ChEBI" id="CHEBI:58210"/>
    </ligand>
</feature>
<feature type="binding site" evidence="5">
    <location>
        <position position="281"/>
    </location>
    <ligand>
        <name>glyoxylate</name>
        <dbReference type="ChEBI" id="CHEBI:36655"/>
    </ligand>
</feature>
<feature type="binding site" evidence="5">
    <location>
        <begin position="123"/>
        <end position="125"/>
    </location>
    <ligand>
        <name>FMN</name>
        <dbReference type="ChEBI" id="CHEBI:58210"/>
    </ligand>
</feature>
<dbReference type="PIRSF" id="PIRSF000138">
    <property type="entry name" value="Al-hdrx_acd_dh"/>
    <property type="match status" value="1"/>
</dbReference>
<feature type="binding site" evidence="5">
    <location>
        <position position="208"/>
    </location>
    <ligand>
        <name>FMN</name>
        <dbReference type="ChEBI" id="CHEBI:58210"/>
    </ligand>
</feature>
<keyword evidence="5" id="KW-0288">FMN</keyword>
<comment type="cofactor">
    <cofactor evidence="1">
        <name>FMN</name>
        <dbReference type="ChEBI" id="CHEBI:58210"/>
    </cofactor>
</comment>
<dbReference type="InterPro" id="IPR008259">
    <property type="entry name" value="FMN_hydac_DH_AS"/>
</dbReference>
<evidence type="ECO:0000256" key="6">
    <source>
        <dbReference type="SAM" id="SignalP"/>
    </source>
</evidence>
<feature type="binding site" evidence="5">
    <location>
        <position position="278"/>
    </location>
    <ligand>
        <name>glyoxylate</name>
        <dbReference type="ChEBI" id="CHEBI:36655"/>
    </ligand>
</feature>
<feature type="binding site" evidence="5">
    <location>
        <begin position="312"/>
        <end position="316"/>
    </location>
    <ligand>
        <name>FMN</name>
        <dbReference type="ChEBI" id="CHEBI:58210"/>
    </ligand>
</feature>
<feature type="binding site" evidence="5">
    <location>
        <position position="276"/>
    </location>
    <ligand>
        <name>FMN</name>
        <dbReference type="ChEBI" id="CHEBI:58210"/>
    </ligand>
</feature>
<comment type="caution">
    <text evidence="8">The sequence shown here is derived from an EMBL/GenBank/DDBJ whole genome shotgun (WGS) entry which is preliminary data.</text>
</comment>
<dbReference type="InterPro" id="IPR000262">
    <property type="entry name" value="FMN-dep_DH"/>
</dbReference>
<feature type="chain" id="PRO_5034996565" description="FMN hydroxy acid dehydrogenase domain-containing protein" evidence="6">
    <location>
        <begin position="17"/>
        <end position="389"/>
    </location>
</feature>
<evidence type="ECO:0000256" key="1">
    <source>
        <dbReference type="ARBA" id="ARBA00001917"/>
    </source>
</evidence>
<dbReference type="OrthoDB" id="1925334at2759"/>
<proteinExistence type="inferred from homology"/>
<reference evidence="8" key="1">
    <citation type="submission" date="2021-02" db="EMBL/GenBank/DDBJ databases">
        <title>Genome sequence Cadophora malorum strain M34.</title>
        <authorList>
            <person name="Stefanovic E."/>
            <person name="Vu D."/>
            <person name="Scully C."/>
            <person name="Dijksterhuis J."/>
            <person name="Roader J."/>
            <person name="Houbraken J."/>
        </authorList>
    </citation>
    <scope>NUCLEOTIDE SEQUENCE</scope>
    <source>
        <strain evidence="8">M34</strain>
    </source>
</reference>
<dbReference type="SUPFAM" id="SSF51395">
    <property type="entry name" value="FMN-linked oxidoreductases"/>
    <property type="match status" value="1"/>
</dbReference>
<evidence type="ECO:0000256" key="5">
    <source>
        <dbReference type="PIRSR" id="PIRSR000138-2"/>
    </source>
</evidence>
<feature type="binding site" evidence="5">
    <location>
        <position position="182"/>
    </location>
    <ligand>
        <name>glyoxylate</name>
        <dbReference type="ChEBI" id="CHEBI:36655"/>
    </ligand>
</feature>
<organism evidence="8 9">
    <name type="scientific">Cadophora malorum</name>
    <dbReference type="NCBI Taxonomy" id="108018"/>
    <lineage>
        <taxon>Eukaryota</taxon>
        <taxon>Fungi</taxon>
        <taxon>Dikarya</taxon>
        <taxon>Ascomycota</taxon>
        <taxon>Pezizomycotina</taxon>
        <taxon>Leotiomycetes</taxon>
        <taxon>Helotiales</taxon>
        <taxon>Ploettnerulaceae</taxon>
        <taxon>Cadophora</taxon>
    </lineage>
</organism>
<comment type="similarity">
    <text evidence="3">Belongs to the FMN-dependent alpha-hydroxy acid dehydrogenase family.</text>
</comment>
<dbReference type="PANTHER" id="PTHR10578:SF140">
    <property type="entry name" value="FMN HYDROXY ACID DEHYDROGENASE DOMAIN-CONTAINING PROTEIN"/>
    <property type="match status" value="1"/>
</dbReference>
<dbReference type="InterPro" id="IPR013785">
    <property type="entry name" value="Aldolase_TIM"/>
</dbReference>
<keyword evidence="2" id="KW-0560">Oxidoreductase</keyword>
<feature type="binding site" evidence="5">
    <location>
        <position position="254"/>
    </location>
    <ligand>
        <name>FMN</name>
        <dbReference type="ChEBI" id="CHEBI:58210"/>
    </ligand>
</feature>
<keyword evidence="5" id="KW-0285">Flavoprotein</keyword>
<evidence type="ECO:0000256" key="2">
    <source>
        <dbReference type="ARBA" id="ARBA00023002"/>
    </source>
</evidence>
<feature type="binding site" evidence="5">
    <location>
        <position position="152"/>
    </location>
    <ligand>
        <name>FMN</name>
        <dbReference type="ChEBI" id="CHEBI:58210"/>
    </ligand>
</feature>
<feature type="active site" description="Proton acceptor" evidence="4">
    <location>
        <position position="278"/>
    </location>
</feature>
<dbReference type="EMBL" id="JAFJYH010000014">
    <property type="protein sequence ID" value="KAG4425034.1"/>
    <property type="molecule type" value="Genomic_DNA"/>
</dbReference>
<sequence>MHTFLTILPLVATALAARPYLNEADTGIDDVLGSTATGELPPLESMIGLPDFEWAARKYMNTTAYTYYRNGAAGEWSYRNNLEIFARYRFRPRVLGMDVTKIESTLPTTLLGYNFSMPIFISPAARGGYANVAGEEGLVKAAGEAGILYMPSGFSSLTMEQIADMKVQNGTYGPQVTFQQIYLSENLTASAIAFKRAETTGSKAIVMTVDSAGDGDRHRAARYGVGSADSSYTYQTWDYFKQLQNLTSLPIILKGIMTVEDAQLAYDNGVKAIILSNHGARQLDGAPSSLETALEIHAEAPELFKQMEIYADGGVRYGSDVLKLLALGVKAVGLGRSFMYANCYGTEGVAKAISILKREISIDAANLGVGDLKKIDPSYVKWENNNWWS</sequence>
<dbReference type="InterPro" id="IPR037396">
    <property type="entry name" value="FMN_HAD"/>
</dbReference>
<feature type="binding site" evidence="5">
    <location>
        <position position="217"/>
    </location>
    <ligand>
        <name>glyoxylate</name>
        <dbReference type="ChEBI" id="CHEBI:36655"/>
    </ligand>
</feature>
<evidence type="ECO:0000256" key="3">
    <source>
        <dbReference type="ARBA" id="ARBA00024042"/>
    </source>
</evidence>
<dbReference type="PROSITE" id="PS00557">
    <property type="entry name" value="FMN_HYDROXY_ACID_DH_1"/>
    <property type="match status" value="1"/>
</dbReference>
<dbReference type="Proteomes" id="UP000664132">
    <property type="component" value="Unassembled WGS sequence"/>
</dbReference>
<evidence type="ECO:0000256" key="4">
    <source>
        <dbReference type="PIRSR" id="PIRSR000138-1"/>
    </source>
</evidence>
<dbReference type="GO" id="GO:0016491">
    <property type="term" value="F:oxidoreductase activity"/>
    <property type="evidence" value="ECO:0007669"/>
    <property type="project" value="UniProtKB-KW"/>
</dbReference>
<feature type="binding site" evidence="5">
    <location>
        <position position="67"/>
    </location>
    <ligand>
        <name>glyoxylate</name>
        <dbReference type="ChEBI" id="CHEBI:36655"/>
    </ligand>
</feature>